<dbReference type="InterPro" id="IPR026591">
    <property type="entry name" value="Sirtuin_cat_small_dom_sf"/>
</dbReference>
<dbReference type="EC" id="2.3.1.286" evidence="1"/>
<evidence type="ECO:0000256" key="4">
    <source>
        <dbReference type="PROSITE-ProRule" id="PRU00236"/>
    </source>
</evidence>
<dbReference type="InterPro" id="IPR026590">
    <property type="entry name" value="Ssirtuin_cat_dom"/>
</dbReference>
<feature type="binding site" evidence="4">
    <location>
        <position position="136"/>
    </location>
    <ligand>
        <name>Zn(2+)</name>
        <dbReference type="ChEBI" id="CHEBI:29105"/>
    </ligand>
</feature>
<dbReference type="Pfam" id="PF02146">
    <property type="entry name" value="SIR2"/>
    <property type="match status" value="1"/>
</dbReference>
<dbReference type="AlphaFoldDB" id="A0A4R6SLF8"/>
<dbReference type="RefSeq" id="WP_424981925.1">
    <property type="nucleotide sequence ID" value="NZ_SNXZ01000001.1"/>
</dbReference>
<name>A0A4R6SLF8_LABRH</name>
<keyword evidence="4" id="KW-0862">Zinc</keyword>
<dbReference type="Gene3D" id="3.40.50.1220">
    <property type="entry name" value="TPP-binding domain"/>
    <property type="match status" value="1"/>
</dbReference>
<dbReference type="Gene3D" id="3.30.1600.10">
    <property type="entry name" value="SIR2/SIRT2 'Small Domain"/>
    <property type="match status" value="1"/>
</dbReference>
<protein>
    <recommendedName>
        <fullName evidence="1">protein acetyllysine N-acetyltransferase</fullName>
        <ecNumber evidence="1">2.3.1.286</ecNumber>
    </recommendedName>
</protein>
<keyword evidence="7" id="KW-1185">Reference proteome</keyword>
<dbReference type="PROSITE" id="PS50305">
    <property type="entry name" value="SIRTUIN"/>
    <property type="match status" value="1"/>
</dbReference>
<dbReference type="PANTHER" id="PTHR11085">
    <property type="entry name" value="NAD-DEPENDENT PROTEIN DEACYLASE SIRTUIN-5, MITOCHONDRIAL-RELATED"/>
    <property type="match status" value="1"/>
</dbReference>
<accession>A0A4R6SLF8</accession>
<feature type="binding site" evidence="4">
    <location>
        <position position="171"/>
    </location>
    <ligand>
        <name>Zn(2+)</name>
        <dbReference type="ChEBI" id="CHEBI:29105"/>
    </ligand>
</feature>
<feature type="domain" description="Deacetylase sirtuin-type" evidence="5">
    <location>
        <begin position="1"/>
        <end position="275"/>
    </location>
</feature>
<proteinExistence type="predicted"/>
<dbReference type="GO" id="GO:0017136">
    <property type="term" value="F:histone deacetylase activity, NAD-dependent"/>
    <property type="evidence" value="ECO:0007669"/>
    <property type="project" value="TreeGrafter"/>
</dbReference>
<dbReference type="Proteomes" id="UP000295444">
    <property type="component" value="Unassembled WGS sequence"/>
</dbReference>
<dbReference type="EMBL" id="SNXZ01000001">
    <property type="protein sequence ID" value="TDQ04691.1"/>
    <property type="molecule type" value="Genomic_DNA"/>
</dbReference>
<evidence type="ECO:0000259" key="5">
    <source>
        <dbReference type="PROSITE" id="PS50305"/>
    </source>
</evidence>
<evidence type="ECO:0000256" key="3">
    <source>
        <dbReference type="ARBA" id="ARBA00023027"/>
    </source>
</evidence>
<keyword evidence="2" id="KW-0808">Transferase</keyword>
<evidence type="ECO:0000256" key="2">
    <source>
        <dbReference type="ARBA" id="ARBA00022679"/>
    </source>
</evidence>
<comment type="caution">
    <text evidence="6">The sequence shown here is derived from an EMBL/GenBank/DDBJ whole genome shotgun (WGS) entry which is preliminary data.</text>
</comment>
<dbReference type="PANTHER" id="PTHR11085:SF4">
    <property type="entry name" value="NAD-DEPENDENT PROTEIN DEACYLASE"/>
    <property type="match status" value="1"/>
</dbReference>
<evidence type="ECO:0000313" key="6">
    <source>
        <dbReference type="EMBL" id="TDQ04691.1"/>
    </source>
</evidence>
<organism evidence="6 7">
    <name type="scientific">Labedaea rhizosphaerae</name>
    <dbReference type="NCBI Taxonomy" id="598644"/>
    <lineage>
        <taxon>Bacteria</taxon>
        <taxon>Bacillati</taxon>
        <taxon>Actinomycetota</taxon>
        <taxon>Actinomycetes</taxon>
        <taxon>Pseudonocardiales</taxon>
        <taxon>Pseudonocardiaceae</taxon>
        <taxon>Labedaea</taxon>
    </lineage>
</organism>
<dbReference type="SUPFAM" id="SSF52467">
    <property type="entry name" value="DHS-like NAD/FAD-binding domain"/>
    <property type="match status" value="1"/>
</dbReference>
<evidence type="ECO:0000256" key="1">
    <source>
        <dbReference type="ARBA" id="ARBA00012928"/>
    </source>
</evidence>
<evidence type="ECO:0000313" key="7">
    <source>
        <dbReference type="Proteomes" id="UP000295444"/>
    </source>
</evidence>
<dbReference type="InterPro" id="IPR050134">
    <property type="entry name" value="NAD-dep_sirtuin_deacylases"/>
</dbReference>
<dbReference type="GO" id="GO:0046872">
    <property type="term" value="F:metal ion binding"/>
    <property type="evidence" value="ECO:0007669"/>
    <property type="project" value="UniProtKB-KW"/>
</dbReference>
<gene>
    <name evidence="6" type="ORF">EV186_101646</name>
</gene>
<feature type="binding site" evidence="4">
    <location>
        <position position="168"/>
    </location>
    <ligand>
        <name>Zn(2+)</name>
        <dbReference type="ChEBI" id="CHEBI:29105"/>
    </ligand>
</feature>
<feature type="binding site" evidence="4">
    <location>
        <position position="140"/>
    </location>
    <ligand>
        <name>Zn(2+)</name>
        <dbReference type="ChEBI" id="CHEBI:29105"/>
    </ligand>
</feature>
<keyword evidence="3" id="KW-0520">NAD</keyword>
<keyword evidence="4" id="KW-0479">Metal-binding</keyword>
<reference evidence="6 7" key="1">
    <citation type="submission" date="2019-03" db="EMBL/GenBank/DDBJ databases">
        <title>Genomic Encyclopedia of Type Strains, Phase IV (KMG-IV): sequencing the most valuable type-strain genomes for metagenomic binning, comparative biology and taxonomic classification.</title>
        <authorList>
            <person name="Goeker M."/>
        </authorList>
    </citation>
    <scope>NUCLEOTIDE SEQUENCE [LARGE SCALE GENOMIC DNA]</scope>
    <source>
        <strain evidence="6 7">DSM 45361</strain>
    </source>
</reference>
<dbReference type="InterPro" id="IPR003000">
    <property type="entry name" value="Sirtuin"/>
</dbReference>
<dbReference type="GO" id="GO:0070403">
    <property type="term" value="F:NAD+ binding"/>
    <property type="evidence" value="ECO:0007669"/>
    <property type="project" value="InterPro"/>
</dbReference>
<dbReference type="InterPro" id="IPR029035">
    <property type="entry name" value="DHS-like_NAD/FAD-binding_dom"/>
</dbReference>
<sequence length="281" mass="30583">MTDRLDMAAELIASADALLVCAGAGMGVDSGLPDFRGDEGFWQAYPPYERLGLRFVELADPVHFVQDPALAWGFYGHRLALYRGTKPHSGFTVLRRWADTREARVFTSNVDGQFQVAGFDGEHVAEVHGSIHHLQCVLPCRQAVWPADDLAIEIDPESMRAVGELPSCPHCGALARPNILMFGDYDWVPARSQRILDEVNAWSRRNRGARLVAVELGAGTAIPTVRRRAELASASSGALIRINPREPEIRHGRGISLPMNAALALAELDNRLAQTGGAVGS</sequence>
<feature type="active site" description="Proton acceptor" evidence="4">
    <location>
        <position position="128"/>
    </location>
</feature>